<comment type="catalytic activity">
    <reaction evidence="16">
        <text>a CDP-1,2-diacyl-sn-glycerol + myo-inositol = a 1,2-diacyl-sn-glycero-3-phospho-(1D-myo-inositol) + CMP + H(+)</text>
        <dbReference type="Rhea" id="RHEA:11580"/>
        <dbReference type="ChEBI" id="CHEBI:15378"/>
        <dbReference type="ChEBI" id="CHEBI:17268"/>
        <dbReference type="ChEBI" id="CHEBI:57880"/>
        <dbReference type="ChEBI" id="CHEBI:58332"/>
        <dbReference type="ChEBI" id="CHEBI:60377"/>
        <dbReference type="EC" id="2.7.8.11"/>
    </reaction>
</comment>
<evidence type="ECO:0000256" key="15">
    <source>
        <dbReference type="ARBA" id="ARBA00023264"/>
    </source>
</evidence>
<comment type="subcellular location">
    <subcellularLocation>
        <location evidence="3">Membrane</location>
        <topology evidence="3">Multi-pass membrane protein</topology>
    </subcellularLocation>
</comment>
<gene>
    <name evidence="19" type="ORF">Esi_0017_0195</name>
</gene>
<dbReference type="GO" id="GO:0016020">
    <property type="term" value="C:membrane"/>
    <property type="evidence" value="ECO:0007669"/>
    <property type="project" value="UniProtKB-SubCell"/>
</dbReference>
<evidence type="ECO:0000256" key="1">
    <source>
        <dbReference type="ARBA" id="ARBA00001936"/>
    </source>
</evidence>
<evidence type="ECO:0000256" key="5">
    <source>
        <dbReference type="ARBA" id="ARBA00013212"/>
    </source>
</evidence>
<evidence type="ECO:0000256" key="13">
    <source>
        <dbReference type="ARBA" id="ARBA00023136"/>
    </source>
</evidence>
<proteinExistence type="inferred from homology"/>
<name>D7FMQ7_ECTSI</name>
<dbReference type="GO" id="GO:0003881">
    <property type="term" value="F:CDP-diacylglycerol-inositol 3-phosphatidyltransferase activity"/>
    <property type="evidence" value="ECO:0007669"/>
    <property type="project" value="UniProtKB-UniRule"/>
</dbReference>
<dbReference type="Pfam" id="PF01066">
    <property type="entry name" value="CDP-OH_P_transf"/>
    <property type="match status" value="1"/>
</dbReference>
<dbReference type="EMBL" id="FN648214">
    <property type="protein sequence ID" value="CBJ25954.1"/>
    <property type="molecule type" value="Genomic_DNA"/>
</dbReference>
<keyword evidence="12 16" id="KW-0443">Lipid metabolism</keyword>
<dbReference type="PIRSF" id="PIRSF000848">
    <property type="entry name" value="CDP_diag_ino_3_P"/>
    <property type="match status" value="1"/>
</dbReference>
<evidence type="ECO:0000313" key="19">
    <source>
        <dbReference type="EMBL" id="CBJ25954.1"/>
    </source>
</evidence>
<keyword evidence="9" id="KW-0479">Metal-binding</keyword>
<comment type="cofactor">
    <cofactor evidence="2">
        <name>Mg(2+)</name>
        <dbReference type="ChEBI" id="CHEBI:18420"/>
    </cofactor>
</comment>
<keyword evidence="11 18" id="KW-1133">Transmembrane helix</keyword>
<evidence type="ECO:0000256" key="7">
    <source>
        <dbReference type="ARBA" id="ARBA00022679"/>
    </source>
</evidence>
<dbReference type="AlphaFoldDB" id="D7FMQ7"/>
<keyword evidence="7 16" id="KW-0808">Transferase</keyword>
<evidence type="ECO:0000313" key="20">
    <source>
        <dbReference type="Proteomes" id="UP000002630"/>
    </source>
</evidence>
<protein>
    <recommendedName>
        <fullName evidence="5 16">CDP-diacylglycerol--inositol 3-phosphatidyltransferase</fullName>
        <ecNumber evidence="5 16">2.7.8.11</ecNumber>
    </recommendedName>
</protein>
<dbReference type="InterPro" id="IPR043130">
    <property type="entry name" value="CDP-OH_PTrfase_TM_dom"/>
</dbReference>
<dbReference type="PROSITE" id="PS00379">
    <property type="entry name" value="CDP_ALCOHOL_P_TRANSF"/>
    <property type="match status" value="1"/>
</dbReference>
<keyword evidence="10" id="KW-0460">Magnesium</keyword>
<keyword evidence="6 16" id="KW-0444">Lipid biosynthesis</keyword>
<dbReference type="STRING" id="2880.D7FMQ7"/>
<evidence type="ECO:0000256" key="10">
    <source>
        <dbReference type="ARBA" id="ARBA00022842"/>
    </source>
</evidence>
<keyword evidence="20" id="KW-1185">Reference proteome</keyword>
<sequence>MHTLTPHSGYARVALVLASYYLAETNWKASSCFYLVAFAGDAVDGHVARKFKQASRFGAVLDMVTDRCSTAGLLLVLSRLYDRRHAFAFLVLMFIDLFSHWMHTHSVVEKHHKSTATLKRRNMLIRTYYDNLPFFAFCCIGAELFYVLLYLLHFVSEESRAFAPLRTSCFWLCLPACVLKQFVNIAQIFSAASCLALEELDQKER</sequence>
<keyword evidence="15 16" id="KW-1208">Phospholipid metabolism</keyword>
<accession>D7FMQ7</accession>
<evidence type="ECO:0000256" key="18">
    <source>
        <dbReference type="SAM" id="Phobius"/>
    </source>
</evidence>
<evidence type="ECO:0000256" key="6">
    <source>
        <dbReference type="ARBA" id="ARBA00022516"/>
    </source>
</evidence>
<feature type="transmembrane region" description="Helical" evidence="18">
    <location>
        <begin position="132"/>
        <end position="152"/>
    </location>
</feature>
<evidence type="ECO:0000256" key="16">
    <source>
        <dbReference type="PIRNR" id="PIRNR000848"/>
    </source>
</evidence>
<keyword evidence="8 18" id="KW-0812">Transmembrane</keyword>
<dbReference type="FunCoup" id="D7FMQ7">
    <property type="interactions" value="221"/>
</dbReference>
<keyword evidence="13 16" id="KW-0472">Membrane</keyword>
<evidence type="ECO:0000256" key="3">
    <source>
        <dbReference type="ARBA" id="ARBA00004141"/>
    </source>
</evidence>
<dbReference type="GO" id="GO:0005794">
    <property type="term" value="C:Golgi apparatus"/>
    <property type="evidence" value="ECO:0007669"/>
    <property type="project" value="TreeGrafter"/>
</dbReference>
<evidence type="ECO:0000256" key="17">
    <source>
        <dbReference type="RuleBase" id="RU003750"/>
    </source>
</evidence>
<comment type="cofactor">
    <cofactor evidence="1">
        <name>Mn(2+)</name>
        <dbReference type="ChEBI" id="CHEBI:29035"/>
    </cofactor>
</comment>
<dbReference type="EC" id="2.7.8.11" evidence="5 16"/>
<dbReference type="InterPro" id="IPR014387">
    <property type="entry name" value="CDP_diag_ino_3_P_euk"/>
</dbReference>
<dbReference type="PANTHER" id="PTHR15362">
    <property type="entry name" value="PHOSPHATIDYLINOSITOL SYNTHASE"/>
    <property type="match status" value="1"/>
</dbReference>
<dbReference type="PANTHER" id="PTHR15362:SF4">
    <property type="entry name" value="CDP-DIACYLGLYCEROL--INOSITOL 3-PHOSPHATIDYLTRANSFERASE"/>
    <property type="match status" value="1"/>
</dbReference>
<comment type="similarity">
    <text evidence="4 16 17">Belongs to the CDP-alcohol phosphatidyltransferase class-I family.</text>
</comment>
<dbReference type="InterPro" id="IPR000462">
    <property type="entry name" value="CDP-OH_P_trans"/>
</dbReference>
<evidence type="ECO:0000256" key="12">
    <source>
        <dbReference type="ARBA" id="ARBA00023098"/>
    </source>
</evidence>
<dbReference type="InParanoid" id="D7FMQ7"/>
<dbReference type="GO" id="GO:0006661">
    <property type="term" value="P:phosphatidylinositol biosynthetic process"/>
    <property type="evidence" value="ECO:0007669"/>
    <property type="project" value="TreeGrafter"/>
</dbReference>
<dbReference type="OMA" id="AQTYSEN"/>
<evidence type="ECO:0000256" key="2">
    <source>
        <dbReference type="ARBA" id="ARBA00001946"/>
    </source>
</evidence>
<dbReference type="OrthoDB" id="10251079at2759"/>
<organism evidence="19 20">
    <name type="scientific">Ectocarpus siliculosus</name>
    <name type="common">Brown alga</name>
    <name type="synonym">Conferva siliculosa</name>
    <dbReference type="NCBI Taxonomy" id="2880"/>
    <lineage>
        <taxon>Eukaryota</taxon>
        <taxon>Sar</taxon>
        <taxon>Stramenopiles</taxon>
        <taxon>Ochrophyta</taxon>
        <taxon>PX clade</taxon>
        <taxon>Phaeophyceae</taxon>
        <taxon>Ectocarpales</taxon>
        <taxon>Ectocarpaceae</taxon>
        <taxon>Ectocarpus</taxon>
    </lineage>
</organism>
<dbReference type="EMBL" id="FN649749">
    <property type="protein sequence ID" value="CBJ25954.1"/>
    <property type="molecule type" value="Genomic_DNA"/>
</dbReference>
<dbReference type="Gene3D" id="1.20.120.1760">
    <property type="match status" value="1"/>
</dbReference>
<evidence type="ECO:0000256" key="4">
    <source>
        <dbReference type="ARBA" id="ARBA00010441"/>
    </source>
</evidence>
<dbReference type="GO" id="GO:0046872">
    <property type="term" value="F:metal ion binding"/>
    <property type="evidence" value="ECO:0007669"/>
    <property type="project" value="UniProtKB-KW"/>
</dbReference>
<evidence type="ECO:0000256" key="14">
    <source>
        <dbReference type="ARBA" id="ARBA00023209"/>
    </source>
</evidence>
<evidence type="ECO:0000256" key="11">
    <source>
        <dbReference type="ARBA" id="ARBA00022989"/>
    </source>
</evidence>
<evidence type="ECO:0000256" key="9">
    <source>
        <dbReference type="ARBA" id="ARBA00022723"/>
    </source>
</evidence>
<dbReference type="eggNOG" id="KOG3240">
    <property type="taxonomic scope" value="Eukaryota"/>
</dbReference>
<keyword evidence="14 16" id="KW-0594">Phospholipid biosynthesis</keyword>
<reference evidence="19 20" key="1">
    <citation type="journal article" date="2010" name="Nature">
        <title>The Ectocarpus genome and the independent evolution of multicellularity in brown algae.</title>
        <authorList>
            <person name="Cock J.M."/>
            <person name="Sterck L."/>
            <person name="Rouze P."/>
            <person name="Scornet D."/>
            <person name="Allen A.E."/>
            <person name="Amoutzias G."/>
            <person name="Anthouard V."/>
            <person name="Artiguenave F."/>
            <person name="Aury J.M."/>
            <person name="Badger J.H."/>
            <person name="Beszteri B."/>
            <person name="Billiau K."/>
            <person name="Bonnet E."/>
            <person name="Bothwell J.H."/>
            <person name="Bowler C."/>
            <person name="Boyen C."/>
            <person name="Brownlee C."/>
            <person name="Carrano C.J."/>
            <person name="Charrier B."/>
            <person name="Cho G.Y."/>
            <person name="Coelho S.M."/>
            <person name="Collen J."/>
            <person name="Corre E."/>
            <person name="Da Silva C."/>
            <person name="Delage L."/>
            <person name="Delaroque N."/>
            <person name="Dittami S.M."/>
            <person name="Doulbeau S."/>
            <person name="Elias M."/>
            <person name="Farnham G."/>
            <person name="Gachon C.M."/>
            <person name="Gschloessl B."/>
            <person name="Heesch S."/>
            <person name="Jabbari K."/>
            <person name="Jubin C."/>
            <person name="Kawai H."/>
            <person name="Kimura K."/>
            <person name="Kloareg B."/>
            <person name="Kupper F.C."/>
            <person name="Lang D."/>
            <person name="Le Bail A."/>
            <person name="Leblanc C."/>
            <person name="Lerouge P."/>
            <person name="Lohr M."/>
            <person name="Lopez P.J."/>
            <person name="Martens C."/>
            <person name="Maumus F."/>
            <person name="Michel G."/>
            <person name="Miranda-Saavedra D."/>
            <person name="Morales J."/>
            <person name="Moreau H."/>
            <person name="Motomura T."/>
            <person name="Nagasato C."/>
            <person name="Napoli C.A."/>
            <person name="Nelson D.R."/>
            <person name="Nyvall-Collen P."/>
            <person name="Peters A.F."/>
            <person name="Pommier C."/>
            <person name="Potin P."/>
            <person name="Poulain J."/>
            <person name="Quesneville H."/>
            <person name="Read B."/>
            <person name="Rensing S.A."/>
            <person name="Ritter A."/>
            <person name="Rousvoal S."/>
            <person name="Samanta M."/>
            <person name="Samson G."/>
            <person name="Schroeder D.C."/>
            <person name="Segurens B."/>
            <person name="Strittmatter M."/>
            <person name="Tonon T."/>
            <person name="Tregear J.W."/>
            <person name="Valentin K."/>
            <person name="von Dassow P."/>
            <person name="Yamagishi T."/>
            <person name="Van de Peer Y."/>
            <person name="Wincker P."/>
        </authorList>
    </citation>
    <scope>NUCLEOTIDE SEQUENCE [LARGE SCALE GENOMIC DNA]</scope>
    <source>
        <strain evidence="20">Ec32 / CCAP1310/4</strain>
    </source>
</reference>
<feature type="transmembrane region" description="Helical" evidence="18">
    <location>
        <begin position="86"/>
        <end position="103"/>
    </location>
</feature>
<dbReference type="Proteomes" id="UP000002630">
    <property type="component" value="Linkage Group LG24"/>
</dbReference>
<dbReference type="InterPro" id="IPR048254">
    <property type="entry name" value="CDP_ALCOHOL_P_TRANSF_CS"/>
</dbReference>
<evidence type="ECO:0000256" key="8">
    <source>
        <dbReference type="ARBA" id="ARBA00022692"/>
    </source>
</evidence>